<evidence type="ECO:0000256" key="4">
    <source>
        <dbReference type="SAM" id="Phobius"/>
    </source>
</evidence>
<evidence type="ECO:0000256" key="3">
    <source>
        <dbReference type="ARBA" id="ARBA00023315"/>
    </source>
</evidence>
<dbReference type="OrthoDB" id="5290997at2"/>
<dbReference type="SUPFAM" id="SSF69593">
    <property type="entry name" value="Glycerol-3-phosphate (1)-acyltransferase"/>
    <property type="match status" value="1"/>
</dbReference>
<dbReference type="RefSeq" id="WP_147391955.1">
    <property type="nucleotide sequence ID" value="NZ_QZCG01000013.1"/>
</dbReference>
<evidence type="ECO:0000313" key="6">
    <source>
        <dbReference type="EMBL" id="RJE82842.1"/>
    </source>
</evidence>
<keyword evidence="4" id="KW-1133">Transmembrane helix</keyword>
<dbReference type="GO" id="GO:0003841">
    <property type="term" value="F:1-acylglycerol-3-phosphate O-acyltransferase activity"/>
    <property type="evidence" value="ECO:0007669"/>
    <property type="project" value="TreeGrafter"/>
</dbReference>
<keyword evidence="7" id="KW-1185">Reference proteome</keyword>
<dbReference type="Pfam" id="PF01553">
    <property type="entry name" value="Acyltransferase"/>
    <property type="match status" value="1"/>
</dbReference>
<keyword evidence="4" id="KW-0472">Membrane</keyword>
<comment type="caution">
    <text evidence="6">The sequence shown here is derived from an EMBL/GenBank/DDBJ whole genome shotgun (WGS) entry which is preliminary data.</text>
</comment>
<dbReference type="EMBL" id="QZCG01000013">
    <property type="protein sequence ID" value="RJE82842.1"/>
    <property type="molecule type" value="Genomic_DNA"/>
</dbReference>
<dbReference type="GO" id="GO:0006654">
    <property type="term" value="P:phosphatidic acid biosynthetic process"/>
    <property type="evidence" value="ECO:0007669"/>
    <property type="project" value="TreeGrafter"/>
</dbReference>
<dbReference type="Proteomes" id="UP000284202">
    <property type="component" value="Unassembled WGS sequence"/>
</dbReference>
<gene>
    <name evidence="6" type="ORF">D3P04_17470</name>
</gene>
<organism evidence="6 7">
    <name type="scientific">Paracoccus onubensis</name>
    <dbReference type="NCBI Taxonomy" id="1675788"/>
    <lineage>
        <taxon>Bacteria</taxon>
        <taxon>Pseudomonadati</taxon>
        <taxon>Pseudomonadota</taxon>
        <taxon>Alphaproteobacteria</taxon>
        <taxon>Rhodobacterales</taxon>
        <taxon>Paracoccaceae</taxon>
        <taxon>Paracoccus</taxon>
    </lineage>
</organism>
<protein>
    <submittedName>
        <fullName evidence="6">1-acyl-sn-glycerol-3-phosphate acyltransferase</fullName>
    </submittedName>
</protein>
<dbReference type="PANTHER" id="PTHR10434">
    <property type="entry name" value="1-ACYL-SN-GLYCEROL-3-PHOSPHATE ACYLTRANSFERASE"/>
    <property type="match status" value="1"/>
</dbReference>
<dbReference type="SMART" id="SM00563">
    <property type="entry name" value="PlsC"/>
    <property type="match status" value="1"/>
</dbReference>
<dbReference type="PANTHER" id="PTHR10434:SF11">
    <property type="entry name" value="1-ACYL-SN-GLYCEROL-3-PHOSPHATE ACYLTRANSFERASE"/>
    <property type="match status" value="1"/>
</dbReference>
<accession>A0A418SPJ1</accession>
<dbReference type="InterPro" id="IPR002123">
    <property type="entry name" value="Plipid/glycerol_acylTrfase"/>
</dbReference>
<feature type="non-terminal residue" evidence="6">
    <location>
        <position position="207"/>
    </location>
</feature>
<feature type="domain" description="Phospholipid/glycerol acyltransferase" evidence="5">
    <location>
        <begin position="85"/>
        <end position="201"/>
    </location>
</feature>
<keyword evidence="3 6" id="KW-0012">Acyltransferase</keyword>
<evidence type="ECO:0000259" key="5">
    <source>
        <dbReference type="SMART" id="SM00563"/>
    </source>
</evidence>
<name>A0A418SPJ1_9RHOB</name>
<feature type="transmembrane region" description="Helical" evidence="4">
    <location>
        <begin position="22"/>
        <end position="44"/>
    </location>
</feature>
<evidence type="ECO:0000256" key="1">
    <source>
        <dbReference type="ARBA" id="ARBA00005189"/>
    </source>
</evidence>
<evidence type="ECO:0000313" key="7">
    <source>
        <dbReference type="Proteomes" id="UP000284202"/>
    </source>
</evidence>
<sequence length="207" mass="22717">MSRHADSPVPGRLGPWQYLQNALFYLHVSVATLLMGAVGILRVIRHGRAGANRVATGWIGYVLWAAKLHMGVSCEVRGTPPTGDCIVAAKHQCFLDILAIAHAVPERNFIMKREVMRVPVMGWYAYKVGCIPIDRTRGRDAMRAIGSTINRRIAEEGLGQLIIYPEGTRTRPGERRSYKHGVGTIRAATGLPVVPVAVNAGLFWPRG</sequence>
<dbReference type="AlphaFoldDB" id="A0A418SPJ1"/>
<evidence type="ECO:0000256" key="2">
    <source>
        <dbReference type="ARBA" id="ARBA00022679"/>
    </source>
</evidence>
<proteinExistence type="predicted"/>
<dbReference type="CDD" id="cd07989">
    <property type="entry name" value="LPLAT_AGPAT-like"/>
    <property type="match status" value="1"/>
</dbReference>
<keyword evidence="4" id="KW-0812">Transmembrane</keyword>
<reference evidence="7" key="1">
    <citation type="submission" date="2018-09" db="EMBL/GenBank/DDBJ databases">
        <title>Acidovorax cavernicola nov. sp. isolated from Gruta de las Maravillas (Aracena, Spain).</title>
        <authorList>
            <person name="Jurado V."/>
            <person name="Gutierrez-Patricio S."/>
            <person name="Gonzalez-Pimentel J.L."/>
            <person name="Miller A.Z."/>
            <person name="Laiz L."/>
            <person name="Saiz-Jimenez C."/>
        </authorList>
    </citation>
    <scope>NUCLEOTIDE SEQUENCE [LARGE SCALE GENOMIC DNA]</scope>
    <source>
        <strain evidence="7">1011MAR3C25</strain>
    </source>
</reference>
<keyword evidence="2 6" id="KW-0808">Transferase</keyword>
<comment type="pathway">
    <text evidence="1">Lipid metabolism.</text>
</comment>